<dbReference type="Proteomes" id="UP000326582">
    <property type="component" value="Chromosome 3"/>
</dbReference>
<accession>A0ACD0WJZ2</accession>
<reference evidence="2" key="1">
    <citation type="journal article" date="2019" name="MBio">
        <title>Comparative genomics for the elucidation of multidrug resistance (MDR) in Candida lusitaniae.</title>
        <authorList>
            <person name="Kannan A."/>
            <person name="Asner S.A."/>
            <person name="Trachsel E."/>
            <person name="Kelly S."/>
            <person name="Parker J."/>
            <person name="Sanglard D."/>
        </authorList>
    </citation>
    <scope>NUCLEOTIDE SEQUENCE [LARGE SCALE GENOMIC DNA]</scope>
    <source>
        <strain evidence="2">P1</strain>
    </source>
</reference>
<gene>
    <name evidence="1" type="ORF">EJF14_30849</name>
</gene>
<dbReference type="EMBL" id="CP038486">
    <property type="protein sequence ID" value="QFZ27859.1"/>
    <property type="molecule type" value="Genomic_DNA"/>
</dbReference>
<evidence type="ECO:0000313" key="2">
    <source>
        <dbReference type="Proteomes" id="UP000326582"/>
    </source>
</evidence>
<organism evidence="1 2">
    <name type="scientific">Clavispora lusitaniae</name>
    <name type="common">Candida lusitaniae</name>
    <dbReference type="NCBI Taxonomy" id="36911"/>
    <lineage>
        <taxon>Eukaryota</taxon>
        <taxon>Fungi</taxon>
        <taxon>Dikarya</taxon>
        <taxon>Ascomycota</taxon>
        <taxon>Saccharomycotina</taxon>
        <taxon>Pichiomycetes</taxon>
        <taxon>Metschnikowiaceae</taxon>
        <taxon>Clavispora</taxon>
    </lineage>
</organism>
<sequence length="167" mass="18627">MAAFKISWEETMLAYFWFKNRNNSMTFCFNSSVWNCFILSMFSSLPKVDSWTNLISSASFWKISARTWTTRSVWPMITSLLASYNCMIHFKIGPFSSGAACNGKWLNNAGKTCSTGIAAGFFNAISATHPQAFALDSLTTSSDSSSSTFACSSDLLNKWNNICKICW</sequence>
<proteinExistence type="predicted"/>
<evidence type="ECO:0000313" key="1">
    <source>
        <dbReference type="EMBL" id="QFZ27859.1"/>
    </source>
</evidence>
<protein>
    <submittedName>
        <fullName evidence="1">Uncharacterized protein</fullName>
    </submittedName>
</protein>
<name>A0ACD0WJZ2_CLALS</name>
<keyword evidence="2" id="KW-1185">Reference proteome</keyword>